<dbReference type="InterPro" id="IPR052126">
    <property type="entry name" value="Spindle_Org/Thrombomodulin"/>
</dbReference>
<feature type="region of interest" description="Disordered" evidence="2">
    <location>
        <begin position="56"/>
        <end position="103"/>
    </location>
</feature>
<dbReference type="PROSITE" id="PS51549">
    <property type="entry name" value="DM13"/>
    <property type="match status" value="1"/>
</dbReference>
<dbReference type="Proteomes" id="UP000005237">
    <property type="component" value="Unassembled WGS sequence"/>
</dbReference>
<dbReference type="PANTHER" id="PTHR24036:SF17">
    <property type="entry name" value="DM13 DOMAIN-CONTAINING PROTEIN"/>
    <property type="match status" value="1"/>
</dbReference>
<feature type="domain" description="DM13" evidence="3">
    <location>
        <begin position="741"/>
        <end position="855"/>
    </location>
</feature>
<sequence>MCYPIRGYEIELWKNRGKEFTVYTTTVFCDEHQLRPAAIIPWSQYQRRLGKVKEGSLSYQKESEPLTSSASHFGSYEREDLSPSQLPRFEENESEQRMGSKPRQYGNVIRPQIRGRLPADPSDFSSKYPKTNQVEYLVQRELAVPPERPHAVPKTKQQLPARIPLRIEQTQSRSEMQGMNKVASLAIPNGVPMTAGSWETGQPHYMGDRKLHAANTFAGSAASSFPYTNNLNGNELPTAPIYQKAIDSNIVSSIFSQSQARSGAIPTMVQTSQPQAYLEKFLTDGASLDQFSKLAKNLLGVGGGNGETGSGSGGLLETMTSVLSGSNRGLPTSSAAHDDLSQYTPSSARGPQTSVFQKLLSQATDALKDSWKQKEKETKEKTDLDAVTTKTDLFALPVTKNESPKKEKLSKDRENSIKLLENMPAEQRKMLEAAIMSGEIDADSPAIKNLVKNDLTEESKKEKENRLIEWIRANRPSKTSSENTIAKNVPYYGKYLGSLAETPTTKKQKSPAGALWLVDERRIIVTRFVFQSGSLLNENVTFWLGPKTPTGNFVEDFMPSENGFYVRPKPIELSAFATKELPPIEAKPRPNVAAVKLFEGLPPIVANVSRVKRNSDSNNEVANNGPTAKPIELFVEGGIMKVLPGNGKERSSSELGSQAVTPLSSLPDGFRLSQPEFDLIDDTVPQPLQWFEGFQPLMLTLPSSKVFSDIHWVSLRDHKRKANVASVILPNGPLVQIPKVIRLRALSPNSLAYNISSGPIEILDAKTIRINQFSFQHDDDSVWLMVGSELFPNMGGKIVPLFDESTKSFDCQALRSYHSETVIFRLPGDLTWKDVFWFSSDSVLFVDRDDVMNPTRMVWGLSDRTDVPHSCPAPGVQSYTPHHTKFVSSSPQVMVQF</sequence>
<dbReference type="AlphaFoldDB" id="A0A8R1DEV4"/>
<feature type="region of interest" description="Disordered" evidence="2">
    <location>
        <begin position="325"/>
        <end position="351"/>
    </location>
</feature>
<name>A0A8R1DEV4_CAEJA</name>
<evidence type="ECO:0000313" key="5">
    <source>
        <dbReference type="Proteomes" id="UP000005237"/>
    </source>
</evidence>
<feature type="compositionally biased region" description="Polar residues" evidence="2">
    <location>
        <begin position="57"/>
        <end position="72"/>
    </location>
</feature>
<feature type="compositionally biased region" description="Basic and acidic residues" evidence="2">
    <location>
        <begin position="88"/>
        <end position="98"/>
    </location>
</feature>
<evidence type="ECO:0000256" key="1">
    <source>
        <dbReference type="ARBA" id="ARBA00022737"/>
    </source>
</evidence>
<dbReference type="PANTHER" id="PTHR24036">
    <property type="entry name" value="SKELETOR-RELATED"/>
    <property type="match status" value="1"/>
</dbReference>
<evidence type="ECO:0000313" key="4">
    <source>
        <dbReference type="EnsemblMetazoa" id="CJA00040.1"/>
    </source>
</evidence>
<organism evidence="4 5">
    <name type="scientific">Caenorhabditis japonica</name>
    <dbReference type="NCBI Taxonomy" id="281687"/>
    <lineage>
        <taxon>Eukaryota</taxon>
        <taxon>Metazoa</taxon>
        <taxon>Ecdysozoa</taxon>
        <taxon>Nematoda</taxon>
        <taxon>Chromadorea</taxon>
        <taxon>Rhabditida</taxon>
        <taxon>Rhabditina</taxon>
        <taxon>Rhabditomorpha</taxon>
        <taxon>Rhabditoidea</taxon>
        <taxon>Rhabditidae</taxon>
        <taxon>Peloderinae</taxon>
        <taxon>Caenorhabditis</taxon>
    </lineage>
</organism>
<protein>
    <submittedName>
        <fullName evidence="4">DM13 domain-containing protein</fullName>
    </submittedName>
</protein>
<dbReference type="InterPro" id="IPR019545">
    <property type="entry name" value="DM13_domain"/>
</dbReference>
<proteinExistence type="predicted"/>
<accession>A0A8R1DEV4</accession>
<keyword evidence="5" id="KW-1185">Reference proteome</keyword>
<evidence type="ECO:0000256" key="2">
    <source>
        <dbReference type="SAM" id="MobiDB-lite"/>
    </source>
</evidence>
<dbReference type="SMART" id="SM00686">
    <property type="entry name" value="DM13"/>
    <property type="match status" value="1"/>
</dbReference>
<keyword evidence="1" id="KW-0677">Repeat</keyword>
<reference evidence="4" key="2">
    <citation type="submission" date="2022-06" db="UniProtKB">
        <authorList>
            <consortium name="EnsemblMetazoa"/>
        </authorList>
    </citation>
    <scope>IDENTIFICATION</scope>
    <source>
        <strain evidence="4">DF5081</strain>
    </source>
</reference>
<dbReference type="EnsemblMetazoa" id="CJA00040.1">
    <property type="protein sequence ID" value="CJA00040.1"/>
    <property type="gene ID" value="WBGene00119245"/>
</dbReference>
<evidence type="ECO:0000259" key="3">
    <source>
        <dbReference type="PROSITE" id="PS51549"/>
    </source>
</evidence>
<reference evidence="5" key="1">
    <citation type="submission" date="2010-08" db="EMBL/GenBank/DDBJ databases">
        <authorList>
            <consortium name="Caenorhabditis japonica Sequencing Consortium"/>
            <person name="Wilson R.K."/>
        </authorList>
    </citation>
    <scope>NUCLEOTIDE SEQUENCE [LARGE SCALE GENOMIC DNA]</scope>
    <source>
        <strain evidence="5">DF5081</strain>
    </source>
</reference>